<dbReference type="NCBIfam" id="NF047620">
    <property type="entry name" value="FlgprotMotYVib"/>
    <property type="match status" value="1"/>
</dbReference>
<organism evidence="4 5">
    <name type="scientific">Veronia pacifica</name>
    <dbReference type="NCBI Taxonomy" id="1080227"/>
    <lineage>
        <taxon>Bacteria</taxon>
        <taxon>Pseudomonadati</taxon>
        <taxon>Pseudomonadota</taxon>
        <taxon>Gammaproteobacteria</taxon>
        <taxon>Vibrionales</taxon>
        <taxon>Vibrionaceae</taxon>
        <taxon>Veronia</taxon>
    </lineage>
</organism>
<dbReference type="Proteomes" id="UP000094936">
    <property type="component" value="Unassembled WGS sequence"/>
</dbReference>
<dbReference type="PRINTS" id="PR01023">
    <property type="entry name" value="NAFLGMOTY"/>
</dbReference>
<dbReference type="EMBL" id="LYBM01000015">
    <property type="protein sequence ID" value="ODA33547.1"/>
    <property type="molecule type" value="Genomic_DNA"/>
</dbReference>
<keyword evidence="4" id="KW-0966">Cell projection</keyword>
<evidence type="ECO:0000256" key="1">
    <source>
        <dbReference type="PROSITE-ProRule" id="PRU00473"/>
    </source>
</evidence>
<keyword evidence="5" id="KW-1185">Reference proteome</keyword>
<keyword evidence="1" id="KW-0472">Membrane</keyword>
<dbReference type="Gene3D" id="2.60.40.2540">
    <property type="match status" value="1"/>
</dbReference>
<accession>A0A1C3EJY3</accession>
<dbReference type="RefSeq" id="WP_068901831.1">
    <property type="nucleotide sequence ID" value="NZ_JBHUIF010000009.1"/>
</dbReference>
<evidence type="ECO:0000313" key="5">
    <source>
        <dbReference type="Proteomes" id="UP000094936"/>
    </source>
</evidence>
<dbReference type="PROSITE" id="PS51123">
    <property type="entry name" value="OMPA_2"/>
    <property type="match status" value="1"/>
</dbReference>
<sequence>MTMTLMVSACAVFSMPAMAIKYYGAAPLESRWSVTVDTPLECQIEHTIPNYGLAVFRSKASKKINLGFELEMRRPMGKTANVALVSMPPIWAPGDQASYIERLKFYKQFNGYIDGQAAWTMLSELEHGRYPTFSFPEWQSRGERVNVALSAVSFQQTYNAFNACVSRLLPFSFEDIAFTVLHYRESGDDLDHDSLARIENIASFIKNSPDVSLVLLATYTDGRGAKVVNQKTSEKRAKLLKEYFIELGLPEDRVKVQAYGERRPIADDSSPVGQHKNRRVVVSLERSTI</sequence>
<dbReference type="PANTHER" id="PTHR30329">
    <property type="entry name" value="STATOR ELEMENT OF FLAGELLAR MOTOR COMPLEX"/>
    <property type="match status" value="1"/>
</dbReference>
<keyword evidence="4" id="KW-0969">Cilium</keyword>
<feature type="signal peptide" evidence="2">
    <location>
        <begin position="1"/>
        <end position="19"/>
    </location>
</feature>
<feature type="chain" id="PRO_5008673214" evidence="2">
    <location>
        <begin position="20"/>
        <end position="289"/>
    </location>
</feature>
<gene>
    <name evidence="4" type="ORF">A8L45_09740</name>
</gene>
<evidence type="ECO:0000259" key="3">
    <source>
        <dbReference type="PROSITE" id="PS51123"/>
    </source>
</evidence>
<comment type="caution">
    <text evidence="4">The sequence shown here is derived from an EMBL/GenBank/DDBJ whole genome shotgun (WGS) entry which is preliminary data.</text>
</comment>
<dbReference type="SUPFAM" id="SSF103088">
    <property type="entry name" value="OmpA-like"/>
    <property type="match status" value="1"/>
</dbReference>
<dbReference type="STRING" id="1080227.A8L45_09740"/>
<keyword evidence="4" id="KW-0282">Flagellum</keyword>
<dbReference type="GO" id="GO:0016020">
    <property type="term" value="C:membrane"/>
    <property type="evidence" value="ECO:0007669"/>
    <property type="project" value="UniProtKB-UniRule"/>
</dbReference>
<dbReference type="Gene3D" id="3.30.1330.60">
    <property type="entry name" value="OmpA-like domain"/>
    <property type="match status" value="1"/>
</dbReference>
<proteinExistence type="predicted"/>
<reference evidence="4 5" key="1">
    <citation type="submission" date="2016-05" db="EMBL/GenBank/DDBJ databases">
        <title>Genomic Taxonomy of the Vibrionaceae.</title>
        <authorList>
            <person name="Gomez-Gil B."/>
            <person name="Enciso-Ibarra J."/>
        </authorList>
    </citation>
    <scope>NUCLEOTIDE SEQUENCE [LARGE SCALE GENOMIC DNA]</scope>
    <source>
        <strain evidence="4 5">CAIM 1920</strain>
    </source>
</reference>
<dbReference type="InterPro" id="IPR006665">
    <property type="entry name" value="OmpA-like"/>
</dbReference>
<evidence type="ECO:0000256" key="2">
    <source>
        <dbReference type="SAM" id="SignalP"/>
    </source>
</evidence>
<feature type="domain" description="OmpA-like" evidence="3">
    <location>
        <begin position="171"/>
        <end position="288"/>
    </location>
</feature>
<dbReference type="InterPro" id="IPR050330">
    <property type="entry name" value="Bact_OuterMem_StrucFunc"/>
</dbReference>
<dbReference type="AlphaFoldDB" id="A0A1C3EJY3"/>
<dbReference type="Pfam" id="PF18393">
    <property type="entry name" value="MotY_N"/>
    <property type="match status" value="1"/>
</dbReference>
<dbReference type="InterPro" id="IPR041544">
    <property type="entry name" value="MotY_N"/>
</dbReference>
<dbReference type="InterPro" id="IPR036737">
    <property type="entry name" value="OmpA-like_sf"/>
</dbReference>
<evidence type="ECO:0000313" key="4">
    <source>
        <dbReference type="EMBL" id="ODA33547.1"/>
    </source>
</evidence>
<dbReference type="Pfam" id="PF00691">
    <property type="entry name" value="OmpA"/>
    <property type="match status" value="1"/>
</dbReference>
<protein>
    <submittedName>
        <fullName evidence="4">Flagellar protein MotY</fullName>
    </submittedName>
</protein>
<dbReference type="PANTHER" id="PTHR30329:SF21">
    <property type="entry name" value="LIPOPROTEIN YIAD-RELATED"/>
    <property type="match status" value="1"/>
</dbReference>
<dbReference type="OrthoDB" id="6905929at2"/>
<name>A0A1C3EJY3_9GAMM</name>
<keyword evidence="2" id="KW-0732">Signal</keyword>
<dbReference type="CDD" id="cd07185">
    <property type="entry name" value="OmpA_C-like"/>
    <property type="match status" value="1"/>
</dbReference>